<keyword evidence="4" id="KW-1185">Reference proteome</keyword>
<keyword evidence="2" id="KW-0812">Transmembrane</keyword>
<name>C9YUE0_STRSW</name>
<evidence type="ECO:0000313" key="3">
    <source>
        <dbReference type="EMBL" id="CBG67712.1"/>
    </source>
</evidence>
<keyword evidence="2" id="KW-0472">Membrane</keyword>
<dbReference type="HOGENOM" id="CLU_1254804_0_0_11"/>
<evidence type="ECO:0000256" key="2">
    <source>
        <dbReference type="SAM" id="Phobius"/>
    </source>
</evidence>
<sequence>MTLISPDSDSDRGPDDAPAPVPARPRGTRLLGVLAALTLTAGVVCQFLQRTDPTPPLMYFTVDSAVLAATVRTWRPARGPGGGVWPERIRDAATVGVVLSALVYCTVIAPSSPSGTWFGAHDDVWARAATVLLHAVAPVWVVAEFLTRPYTPAPTLREAALLTCWPALYLVVVGGLAGAGAATMPYDFLRPSQLGRPAVAVAVVVLYALALGLASALLMARTHVQGRRTRR</sequence>
<feature type="transmembrane region" description="Helical" evidence="2">
    <location>
        <begin position="199"/>
        <end position="220"/>
    </location>
</feature>
<dbReference type="InterPro" id="IPR049713">
    <property type="entry name" value="Pr6Pr-like"/>
</dbReference>
<evidence type="ECO:0000256" key="1">
    <source>
        <dbReference type="SAM" id="MobiDB-lite"/>
    </source>
</evidence>
<evidence type="ECO:0000313" key="4">
    <source>
        <dbReference type="Proteomes" id="UP000001444"/>
    </source>
</evidence>
<feature type="transmembrane region" description="Helical" evidence="2">
    <location>
        <begin position="30"/>
        <end position="49"/>
    </location>
</feature>
<dbReference type="NCBIfam" id="NF038065">
    <property type="entry name" value="Pr6Pr"/>
    <property type="match status" value="1"/>
</dbReference>
<reference evidence="3 4" key="1">
    <citation type="journal article" date="2010" name="Mol. Plant Microbe Interact.">
        <title>Streptomyces scabies 87-22 contains a coronafacic acid-like biosynthetic cluster that contributes to plant-microbe interactions.</title>
        <authorList>
            <person name="Bignell D.R."/>
            <person name="Seipke R.F."/>
            <person name="Huguet-Tapia J.C."/>
            <person name="Chambers A.H."/>
            <person name="Parry R.J."/>
            <person name="Loria R."/>
        </authorList>
    </citation>
    <scope>NUCLEOTIDE SEQUENCE [LARGE SCALE GENOMIC DNA]</scope>
    <source>
        <strain evidence="3 4">87.22</strain>
    </source>
</reference>
<dbReference type="eggNOG" id="ENOG5032AD2">
    <property type="taxonomic scope" value="Bacteria"/>
</dbReference>
<dbReference type="STRING" id="680198.SCAB_5131"/>
<organism evidence="3 4">
    <name type="scientific">Streptomyces scabiei (strain 87.22)</name>
    <dbReference type="NCBI Taxonomy" id="680198"/>
    <lineage>
        <taxon>Bacteria</taxon>
        <taxon>Bacillati</taxon>
        <taxon>Actinomycetota</taxon>
        <taxon>Actinomycetes</taxon>
        <taxon>Kitasatosporales</taxon>
        <taxon>Streptomycetaceae</taxon>
        <taxon>Streptomyces</taxon>
    </lineage>
</organism>
<accession>C9YUE0</accession>
<keyword evidence="2" id="KW-1133">Transmembrane helix</keyword>
<feature type="transmembrane region" description="Helical" evidence="2">
    <location>
        <begin position="124"/>
        <end position="147"/>
    </location>
</feature>
<proteinExistence type="predicted"/>
<dbReference type="EMBL" id="FN554889">
    <property type="protein sequence ID" value="CBG67712.1"/>
    <property type="molecule type" value="Genomic_DNA"/>
</dbReference>
<feature type="region of interest" description="Disordered" evidence="1">
    <location>
        <begin position="1"/>
        <end position="24"/>
    </location>
</feature>
<dbReference type="RefSeq" id="WP_012998448.1">
    <property type="nucleotide sequence ID" value="NC_013929.1"/>
</dbReference>
<dbReference type="KEGG" id="scb:SCAB_5131"/>
<feature type="transmembrane region" description="Helical" evidence="2">
    <location>
        <begin position="159"/>
        <end position="179"/>
    </location>
</feature>
<dbReference type="GeneID" id="24313505"/>
<dbReference type="Proteomes" id="UP000001444">
    <property type="component" value="Chromosome"/>
</dbReference>
<protein>
    <submittedName>
        <fullName evidence="3">Putative integral membrane protein</fullName>
    </submittedName>
</protein>
<gene>
    <name evidence="3" type="ordered locus">SCAB_5131</name>
</gene>
<dbReference type="AlphaFoldDB" id="C9YUE0"/>
<feature type="transmembrane region" description="Helical" evidence="2">
    <location>
        <begin position="92"/>
        <end position="112"/>
    </location>
</feature>